<dbReference type="EMBL" id="BMWS01000012">
    <property type="protein sequence ID" value="GGX19061.1"/>
    <property type="molecule type" value="Genomic_DNA"/>
</dbReference>
<dbReference type="RefSeq" id="WP_027412533.1">
    <property type="nucleotide sequence ID" value="NZ_BMWS01000012.1"/>
</dbReference>
<gene>
    <name evidence="1" type="ORF">GCM10007384_20500</name>
</gene>
<protein>
    <submittedName>
        <fullName evidence="1">Uncharacterized protein</fullName>
    </submittedName>
</protein>
<dbReference type="Proteomes" id="UP000601108">
    <property type="component" value="Unassembled WGS sequence"/>
</dbReference>
<keyword evidence="2" id="KW-1185">Reference proteome</keyword>
<evidence type="ECO:0000313" key="1">
    <source>
        <dbReference type="EMBL" id="GGX19061.1"/>
    </source>
</evidence>
<evidence type="ECO:0000313" key="2">
    <source>
        <dbReference type="Proteomes" id="UP000601108"/>
    </source>
</evidence>
<organism evidence="1 2">
    <name type="scientific">Aquimarina muelleri</name>
    <dbReference type="NCBI Taxonomy" id="279356"/>
    <lineage>
        <taxon>Bacteria</taxon>
        <taxon>Pseudomonadati</taxon>
        <taxon>Bacteroidota</taxon>
        <taxon>Flavobacteriia</taxon>
        <taxon>Flavobacteriales</taxon>
        <taxon>Flavobacteriaceae</taxon>
        <taxon>Aquimarina</taxon>
    </lineage>
</organism>
<proteinExistence type="predicted"/>
<comment type="caution">
    <text evidence="1">The sequence shown here is derived from an EMBL/GenBank/DDBJ whole genome shotgun (WGS) entry which is preliminary data.</text>
</comment>
<reference evidence="1 2" key="1">
    <citation type="journal article" date="2014" name="Int. J. Syst. Evol. Microbiol.">
        <title>Complete genome sequence of Corynebacterium casei LMG S-19264T (=DSM 44701T), isolated from a smear-ripened cheese.</title>
        <authorList>
            <consortium name="US DOE Joint Genome Institute (JGI-PGF)"/>
            <person name="Walter F."/>
            <person name="Albersmeier A."/>
            <person name="Kalinowski J."/>
            <person name="Ruckert C."/>
        </authorList>
    </citation>
    <scope>NUCLEOTIDE SEQUENCE [LARGE SCALE GENOMIC DNA]</scope>
    <source>
        <strain evidence="1 2">KCTC 12285</strain>
    </source>
</reference>
<name>A0A918JVU2_9FLAO</name>
<accession>A0A918JVU2</accession>
<dbReference type="AlphaFoldDB" id="A0A918JVU2"/>
<sequence>MVNIIPNNIVPYIFPVGEGCMVSFLAANSLEKQLLSFYPRLHISYVFEFRVEDGKDQVDLAMAISEKEDLQFFKIYFDKTHDHKKVGIWFSNCIALQEKEQAIKSFWIEADLDGSEQDQIPSLFISPKQKSITLAEMTSFFEVLNLQSLNNKNQEFLKQCINALEDSQYIEHFGVMHSRGDSKTTRMYIRGFEKDSLLLFLHKINWPGDKEVLIKQFEGISMVSYISVAIEFNDVWLPTIGIEFHLKKGIEYSDAFLHKLKTSGFCTERRVAAIRDILCPKKIKSGKFTYKRSLSHFKITLGRAKKIEPKVYVQLTPNYLGVMGF</sequence>